<organism evidence="1 2">
    <name type="scientific">Varanus komodoensis</name>
    <name type="common">Komodo dragon</name>
    <dbReference type="NCBI Taxonomy" id="61221"/>
    <lineage>
        <taxon>Eukaryota</taxon>
        <taxon>Metazoa</taxon>
        <taxon>Chordata</taxon>
        <taxon>Craniata</taxon>
        <taxon>Vertebrata</taxon>
        <taxon>Euteleostomi</taxon>
        <taxon>Lepidosauria</taxon>
        <taxon>Squamata</taxon>
        <taxon>Bifurcata</taxon>
        <taxon>Unidentata</taxon>
        <taxon>Episquamata</taxon>
        <taxon>Toxicofera</taxon>
        <taxon>Anguimorpha</taxon>
        <taxon>Paleoanguimorpha</taxon>
        <taxon>Varanoidea</taxon>
        <taxon>Varanidae</taxon>
        <taxon>Varanus</taxon>
    </lineage>
</organism>
<protein>
    <submittedName>
        <fullName evidence="1">Uncharacterized protein</fullName>
    </submittedName>
</protein>
<dbReference type="Proteomes" id="UP000694545">
    <property type="component" value="Unplaced"/>
</dbReference>
<name>A0A8D2J385_VARKO</name>
<evidence type="ECO:0000313" key="1">
    <source>
        <dbReference type="Ensembl" id="ENSVKKP00000009667.1"/>
    </source>
</evidence>
<evidence type="ECO:0000313" key="2">
    <source>
        <dbReference type="Proteomes" id="UP000694545"/>
    </source>
</evidence>
<reference evidence="1" key="2">
    <citation type="submission" date="2025-09" db="UniProtKB">
        <authorList>
            <consortium name="Ensembl"/>
        </authorList>
    </citation>
    <scope>IDENTIFICATION</scope>
</reference>
<dbReference type="AlphaFoldDB" id="A0A8D2J385"/>
<dbReference type="Ensembl" id="ENSVKKT00000009908.1">
    <property type="protein sequence ID" value="ENSVKKP00000009667.1"/>
    <property type="gene ID" value="ENSVKKG00000006819.1"/>
</dbReference>
<accession>A0A8D2J385</accession>
<keyword evidence="2" id="KW-1185">Reference proteome</keyword>
<proteinExistence type="predicted"/>
<reference evidence="1" key="1">
    <citation type="submission" date="2025-08" db="UniProtKB">
        <authorList>
            <consortium name="Ensembl"/>
        </authorList>
    </citation>
    <scope>IDENTIFICATION</scope>
</reference>
<sequence length="145" mass="15615">MLRRGRYSHLPVAYLCFRSCCCLPAGQIVPSIHWSFGGTMERSWPRAFLAPGCSPSGSGPARRRRGSGNYCCRSLDQWPTILSLNTLTDGASTTSRGSPFHTLGVLTVRKRFLASKLNPGSLSFAPLERVLPSSAGENGSLPSSV</sequence>